<protein>
    <submittedName>
        <fullName evidence="2">Uncharacterized protein</fullName>
    </submittedName>
</protein>
<sequence>MAMFTYSDSDALIRPKPAPVETRPEPATDEDADTRWLRSLSLPHRSFVRFYRALRKLQPMFPPLSCC</sequence>
<proteinExistence type="predicted"/>
<gene>
    <name evidence="2" type="ordered locus">RPB_0009</name>
</gene>
<dbReference type="HOGENOM" id="CLU_2809641_0_0_5"/>
<dbReference type="Proteomes" id="UP000008809">
    <property type="component" value="Chromosome"/>
</dbReference>
<dbReference type="KEGG" id="rpb:RPB_0009"/>
<name>Q2J489_RHOP2</name>
<evidence type="ECO:0000256" key="1">
    <source>
        <dbReference type="SAM" id="MobiDB-lite"/>
    </source>
</evidence>
<keyword evidence="3" id="KW-1185">Reference proteome</keyword>
<dbReference type="RefSeq" id="WP_011438911.1">
    <property type="nucleotide sequence ID" value="NC_007778.1"/>
</dbReference>
<dbReference type="AlphaFoldDB" id="Q2J489"/>
<reference evidence="2 3" key="1">
    <citation type="submission" date="2006-01" db="EMBL/GenBank/DDBJ databases">
        <title>Complete sequence of Rhodopseudomonas palustris HaA2.</title>
        <authorList>
            <consortium name="US DOE Joint Genome Institute"/>
            <person name="Copeland A."/>
            <person name="Lucas S."/>
            <person name="Lapidus A."/>
            <person name="Barry K."/>
            <person name="Detter J.C."/>
            <person name="Glavina T."/>
            <person name="Hammon N."/>
            <person name="Israni S."/>
            <person name="Pitluck S."/>
            <person name="Chain P."/>
            <person name="Malfatti S."/>
            <person name="Shin M."/>
            <person name="Vergez L."/>
            <person name="Schmutz J."/>
            <person name="Larimer F."/>
            <person name="Land M."/>
            <person name="Hauser L."/>
            <person name="Pelletier D.A."/>
            <person name="Kyrpides N."/>
            <person name="Anderson I."/>
            <person name="Oda Y."/>
            <person name="Harwood C.S."/>
            <person name="Richardson P."/>
        </authorList>
    </citation>
    <scope>NUCLEOTIDE SEQUENCE [LARGE SCALE GENOMIC DNA]</scope>
    <source>
        <strain evidence="2 3">HaA2</strain>
    </source>
</reference>
<dbReference type="EMBL" id="CP000250">
    <property type="protein sequence ID" value="ABD04721.1"/>
    <property type="molecule type" value="Genomic_DNA"/>
</dbReference>
<evidence type="ECO:0000313" key="2">
    <source>
        <dbReference type="EMBL" id="ABD04721.1"/>
    </source>
</evidence>
<evidence type="ECO:0000313" key="3">
    <source>
        <dbReference type="Proteomes" id="UP000008809"/>
    </source>
</evidence>
<dbReference type="OrthoDB" id="8141272at2"/>
<feature type="region of interest" description="Disordered" evidence="1">
    <location>
        <begin position="1"/>
        <end position="32"/>
    </location>
</feature>
<accession>Q2J489</accession>
<organism evidence="2 3">
    <name type="scientific">Rhodopseudomonas palustris (strain HaA2)</name>
    <dbReference type="NCBI Taxonomy" id="316058"/>
    <lineage>
        <taxon>Bacteria</taxon>
        <taxon>Pseudomonadati</taxon>
        <taxon>Pseudomonadota</taxon>
        <taxon>Alphaproteobacteria</taxon>
        <taxon>Hyphomicrobiales</taxon>
        <taxon>Nitrobacteraceae</taxon>
        <taxon>Rhodopseudomonas</taxon>
    </lineage>
</organism>
<dbReference type="STRING" id="316058.RPB_0009"/>